<dbReference type="PANTHER" id="PTHR24404">
    <property type="entry name" value="ZINC FINGER PROTEIN"/>
    <property type="match status" value="1"/>
</dbReference>
<dbReference type="PROSITE" id="PS00028">
    <property type="entry name" value="ZINC_FINGER_C2H2_1"/>
    <property type="match status" value="3"/>
</dbReference>
<keyword evidence="6" id="KW-0238">DNA-binding</keyword>
<evidence type="ECO:0000256" key="8">
    <source>
        <dbReference type="PROSITE-ProRule" id="PRU00042"/>
    </source>
</evidence>
<comment type="caution">
    <text evidence="11">The sequence shown here is derived from an EMBL/GenBank/DDBJ whole genome shotgun (WGS) entry which is preliminary data.</text>
</comment>
<dbReference type="AlphaFoldDB" id="A0A922MUI3"/>
<evidence type="ECO:0000256" key="1">
    <source>
        <dbReference type="ARBA" id="ARBA00004123"/>
    </source>
</evidence>
<keyword evidence="2" id="KW-0479">Metal-binding</keyword>
<dbReference type="SMART" id="SM00355">
    <property type="entry name" value="ZnF_C2H2"/>
    <property type="match status" value="4"/>
</dbReference>
<dbReference type="Gene3D" id="3.30.160.60">
    <property type="entry name" value="Classic Zinc Finger"/>
    <property type="match status" value="2"/>
</dbReference>
<feature type="domain" description="C2H2-type" evidence="10">
    <location>
        <begin position="496"/>
        <end position="523"/>
    </location>
</feature>
<dbReference type="GO" id="GO:0008270">
    <property type="term" value="F:zinc ion binding"/>
    <property type="evidence" value="ECO:0007669"/>
    <property type="project" value="UniProtKB-KW"/>
</dbReference>
<keyword evidence="4 8" id="KW-0863">Zinc-finger</keyword>
<feature type="compositionally biased region" description="Acidic residues" evidence="9">
    <location>
        <begin position="295"/>
        <end position="315"/>
    </location>
</feature>
<feature type="domain" description="C2H2-type" evidence="10">
    <location>
        <begin position="523"/>
        <end position="545"/>
    </location>
</feature>
<name>A0A922MUI3_SPOEX</name>
<dbReference type="InterPro" id="IPR013087">
    <property type="entry name" value="Znf_C2H2_type"/>
</dbReference>
<feature type="compositionally biased region" description="Polar residues" evidence="9">
    <location>
        <begin position="260"/>
        <end position="289"/>
    </location>
</feature>
<dbReference type="InterPro" id="IPR036236">
    <property type="entry name" value="Znf_C2H2_sf"/>
</dbReference>
<evidence type="ECO:0000256" key="9">
    <source>
        <dbReference type="SAM" id="MobiDB-lite"/>
    </source>
</evidence>
<dbReference type="InterPro" id="IPR050589">
    <property type="entry name" value="Ikaros_C2H2-ZF"/>
</dbReference>
<comment type="subcellular location">
    <subcellularLocation>
        <location evidence="1">Nucleus</location>
    </subcellularLocation>
</comment>
<protein>
    <recommendedName>
        <fullName evidence="10">C2H2-type domain-containing protein</fullName>
    </recommendedName>
</protein>
<accession>A0A922MUI3</accession>
<feature type="domain" description="C2H2-type" evidence="10">
    <location>
        <begin position="456"/>
        <end position="493"/>
    </location>
</feature>
<keyword evidence="5" id="KW-0862">Zinc</keyword>
<evidence type="ECO:0000256" key="7">
    <source>
        <dbReference type="ARBA" id="ARBA00023242"/>
    </source>
</evidence>
<feature type="region of interest" description="Disordered" evidence="9">
    <location>
        <begin position="565"/>
        <end position="586"/>
    </location>
</feature>
<organism evidence="11 12">
    <name type="scientific">Spodoptera exigua</name>
    <name type="common">Beet armyworm</name>
    <name type="synonym">Noctua fulgens</name>
    <dbReference type="NCBI Taxonomy" id="7107"/>
    <lineage>
        <taxon>Eukaryota</taxon>
        <taxon>Metazoa</taxon>
        <taxon>Ecdysozoa</taxon>
        <taxon>Arthropoda</taxon>
        <taxon>Hexapoda</taxon>
        <taxon>Insecta</taxon>
        <taxon>Pterygota</taxon>
        <taxon>Neoptera</taxon>
        <taxon>Endopterygota</taxon>
        <taxon>Lepidoptera</taxon>
        <taxon>Glossata</taxon>
        <taxon>Ditrysia</taxon>
        <taxon>Noctuoidea</taxon>
        <taxon>Noctuidae</taxon>
        <taxon>Amphipyrinae</taxon>
        <taxon>Spodoptera</taxon>
    </lineage>
</organism>
<feature type="compositionally biased region" description="Basic residues" evidence="9">
    <location>
        <begin position="565"/>
        <end position="578"/>
    </location>
</feature>
<evidence type="ECO:0000259" key="10">
    <source>
        <dbReference type="PROSITE" id="PS50157"/>
    </source>
</evidence>
<evidence type="ECO:0000256" key="6">
    <source>
        <dbReference type="ARBA" id="ARBA00023125"/>
    </source>
</evidence>
<feature type="region of interest" description="Disordered" evidence="9">
    <location>
        <begin position="221"/>
        <end position="318"/>
    </location>
</feature>
<dbReference type="GO" id="GO:0003700">
    <property type="term" value="F:DNA-binding transcription factor activity"/>
    <property type="evidence" value="ECO:0007669"/>
    <property type="project" value="TreeGrafter"/>
</dbReference>
<evidence type="ECO:0000256" key="3">
    <source>
        <dbReference type="ARBA" id="ARBA00022737"/>
    </source>
</evidence>
<dbReference type="PANTHER" id="PTHR24404:SF114">
    <property type="entry name" value="KLUMPFUSS, ISOFORM B-RELATED"/>
    <property type="match status" value="1"/>
</dbReference>
<dbReference type="GO" id="GO:0000978">
    <property type="term" value="F:RNA polymerase II cis-regulatory region sequence-specific DNA binding"/>
    <property type="evidence" value="ECO:0007669"/>
    <property type="project" value="TreeGrafter"/>
</dbReference>
<dbReference type="SUPFAM" id="SSF57667">
    <property type="entry name" value="beta-beta-alpha zinc fingers"/>
    <property type="match status" value="2"/>
</dbReference>
<reference evidence="11" key="1">
    <citation type="journal article" date="2021" name="G3 (Bethesda)">
        <title>Genome and transcriptome analysis of the beet armyworm Spodoptera exigua reveals targets for pest control. .</title>
        <authorList>
            <person name="Simon S."/>
            <person name="Breeschoten T."/>
            <person name="Jansen H.J."/>
            <person name="Dirks R.P."/>
            <person name="Schranz M.E."/>
            <person name="Ros V.I.D."/>
        </authorList>
    </citation>
    <scope>NUCLEOTIDE SEQUENCE</scope>
    <source>
        <strain evidence="11">TB_SE_WUR_2020</strain>
    </source>
</reference>
<evidence type="ECO:0000256" key="4">
    <source>
        <dbReference type="ARBA" id="ARBA00022771"/>
    </source>
</evidence>
<gene>
    <name evidence="11" type="ORF">HF086_011039</name>
</gene>
<dbReference type="GO" id="GO:0005634">
    <property type="term" value="C:nucleus"/>
    <property type="evidence" value="ECO:0007669"/>
    <property type="project" value="UniProtKB-SubCell"/>
</dbReference>
<evidence type="ECO:0000256" key="5">
    <source>
        <dbReference type="ARBA" id="ARBA00022833"/>
    </source>
</evidence>
<dbReference type="GO" id="GO:0006357">
    <property type="term" value="P:regulation of transcription by RNA polymerase II"/>
    <property type="evidence" value="ECO:0007669"/>
    <property type="project" value="TreeGrafter"/>
</dbReference>
<dbReference type="EMBL" id="JACEFF010000182">
    <property type="protein sequence ID" value="KAH9642682.1"/>
    <property type="molecule type" value="Genomic_DNA"/>
</dbReference>
<sequence>MLHNTGPYGPNETPINMGAPVNMTPMSGHMNLAHNINHLSKMAHHAGQPPSGHFNLPEYAHYNQSTLGMPPQMGQYPNYQQLGFQHSYMNQSSPTVNDLPFPNGMFPMNFNMQNEHSANMVNYAYEKRAEARRENETMRPDSHKEHNLRKMPLNIPQIPNKSYTKQNVPDDGYGLNNMYQDGHHNLDLSLKTPEKIQLDSTRKKNIENTVRLIENILINSSNKPKEAPSAPSKPTSTRTELPQPTVIEKAPKSSKPATEMHSQTVTQTQSDPLQMTPTDFSKTKPNNVIETPVGDNDDNGDKDESDNEPQSEEEDVKPIAITQHFIAEDEEVNTDNSIVIKVEKASWADSECFSPFLKDVNGFQRDDNMNYRIIEAETRIKPEGVFECPHCSLLFKHPKRFIIHHNWHTFGLTNIRRLEIAKVKEQRRFERKEARVIERMNSKEVKDETSVDGKVYPCKDCDKVFSAKGSLKNHRQRWTALRAHMVTHSADSGLGFQCSECPKRFKYSHSLAKHSDTHLEKTHGCTECPKMFGSQALLKMHMKTHERVLRGATFRYLKLKDLQKHVYKMHPKSKRKKKSDKESDSE</sequence>
<feature type="compositionally biased region" description="Low complexity" evidence="9">
    <location>
        <begin position="227"/>
        <end position="237"/>
    </location>
</feature>
<keyword evidence="3" id="KW-0677">Repeat</keyword>
<dbReference type="Pfam" id="PF00096">
    <property type="entry name" value="zf-C2H2"/>
    <property type="match status" value="3"/>
</dbReference>
<keyword evidence="7" id="KW-0539">Nucleus</keyword>
<proteinExistence type="predicted"/>
<evidence type="ECO:0000313" key="11">
    <source>
        <dbReference type="EMBL" id="KAH9642682.1"/>
    </source>
</evidence>
<evidence type="ECO:0000313" key="12">
    <source>
        <dbReference type="Proteomes" id="UP000814243"/>
    </source>
</evidence>
<dbReference type="Proteomes" id="UP000814243">
    <property type="component" value="Unassembled WGS sequence"/>
</dbReference>
<evidence type="ECO:0000256" key="2">
    <source>
        <dbReference type="ARBA" id="ARBA00022723"/>
    </source>
</evidence>
<dbReference type="PROSITE" id="PS50157">
    <property type="entry name" value="ZINC_FINGER_C2H2_2"/>
    <property type="match status" value="3"/>
</dbReference>